<dbReference type="SUPFAM" id="SSF52058">
    <property type="entry name" value="L domain-like"/>
    <property type="match status" value="2"/>
</dbReference>
<feature type="signal peptide" evidence="15">
    <location>
        <begin position="1"/>
        <end position="26"/>
    </location>
</feature>
<proteinExistence type="inferred from homology"/>
<dbReference type="Pfam" id="PF13855">
    <property type="entry name" value="LRR_8"/>
    <property type="match status" value="1"/>
</dbReference>
<keyword evidence="3" id="KW-0433">Leucine-rich repeat</keyword>
<dbReference type="InterPro" id="IPR000719">
    <property type="entry name" value="Prot_kinase_dom"/>
</dbReference>
<evidence type="ECO:0000313" key="17">
    <source>
        <dbReference type="EMBL" id="KAJ9160307.1"/>
    </source>
</evidence>
<dbReference type="SUPFAM" id="SSF56112">
    <property type="entry name" value="Protein kinase-like (PK-like)"/>
    <property type="match status" value="1"/>
</dbReference>
<dbReference type="Pfam" id="PF23598">
    <property type="entry name" value="LRR_14"/>
    <property type="match status" value="1"/>
</dbReference>
<keyword evidence="10 13" id="KW-0067">ATP-binding</keyword>
<keyword evidence="11 14" id="KW-1133">Transmembrane helix</keyword>
<reference evidence="17" key="1">
    <citation type="journal article" date="2023" name="Plant Biotechnol. J.">
        <title>Chromosome-level wild Hevea brasiliensis genome provides new tools for genomic-assisted breeding and valuable loci to elevate rubber yield.</title>
        <authorList>
            <person name="Cheng H."/>
            <person name="Song X."/>
            <person name="Hu Y."/>
            <person name="Wu T."/>
            <person name="Yang Q."/>
            <person name="An Z."/>
            <person name="Feng S."/>
            <person name="Deng Z."/>
            <person name="Wu W."/>
            <person name="Zeng X."/>
            <person name="Tu M."/>
            <person name="Wang X."/>
            <person name="Huang H."/>
        </authorList>
    </citation>
    <scope>NUCLEOTIDE SEQUENCE</scope>
    <source>
        <strain evidence="17">MT/VB/25A 57/8</strain>
    </source>
</reference>
<dbReference type="InterPro" id="IPR055414">
    <property type="entry name" value="LRR_R13L4/SHOC2-like"/>
</dbReference>
<dbReference type="InterPro" id="IPR017441">
    <property type="entry name" value="Protein_kinase_ATP_BS"/>
</dbReference>
<name>A0ABQ9LA02_HEVBR</name>
<keyword evidence="18" id="KW-1185">Reference proteome</keyword>
<feature type="binding site" evidence="13">
    <location>
        <position position="752"/>
    </location>
    <ligand>
        <name>ATP</name>
        <dbReference type="ChEBI" id="CHEBI:30616"/>
    </ligand>
</feature>
<evidence type="ECO:0000256" key="5">
    <source>
        <dbReference type="ARBA" id="ARBA00022692"/>
    </source>
</evidence>
<evidence type="ECO:0000256" key="7">
    <source>
        <dbReference type="ARBA" id="ARBA00022737"/>
    </source>
</evidence>
<dbReference type="InterPro" id="IPR013210">
    <property type="entry name" value="LRR_N_plant-typ"/>
</dbReference>
<evidence type="ECO:0000256" key="10">
    <source>
        <dbReference type="ARBA" id="ARBA00022840"/>
    </source>
</evidence>
<feature type="domain" description="Protein kinase" evidence="16">
    <location>
        <begin position="723"/>
        <end position="1012"/>
    </location>
</feature>
<evidence type="ECO:0000256" key="2">
    <source>
        <dbReference type="ARBA" id="ARBA00008684"/>
    </source>
</evidence>
<dbReference type="Pfam" id="PF08263">
    <property type="entry name" value="LRRNT_2"/>
    <property type="match status" value="1"/>
</dbReference>
<dbReference type="InterPro" id="IPR001611">
    <property type="entry name" value="Leu-rich_rpt"/>
</dbReference>
<dbReference type="InterPro" id="IPR008271">
    <property type="entry name" value="Ser/Thr_kinase_AS"/>
</dbReference>
<evidence type="ECO:0000259" key="16">
    <source>
        <dbReference type="PROSITE" id="PS50011"/>
    </source>
</evidence>
<dbReference type="SMART" id="SM00369">
    <property type="entry name" value="LRR_TYP"/>
    <property type="match status" value="9"/>
</dbReference>
<dbReference type="InterPro" id="IPR051809">
    <property type="entry name" value="Plant_receptor-like_S/T_kinase"/>
</dbReference>
<dbReference type="PROSITE" id="PS00108">
    <property type="entry name" value="PROTEIN_KINASE_ST"/>
    <property type="match status" value="1"/>
</dbReference>
<dbReference type="PROSITE" id="PS00107">
    <property type="entry name" value="PROTEIN_KINASE_ATP"/>
    <property type="match status" value="1"/>
</dbReference>
<keyword evidence="7" id="KW-0677">Repeat</keyword>
<dbReference type="EMBL" id="JARPOI010000014">
    <property type="protein sequence ID" value="KAJ9160307.1"/>
    <property type="molecule type" value="Genomic_DNA"/>
</dbReference>
<dbReference type="PANTHER" id="PTHR27008">
    <property type="entry name" value="OS04G0122200 PROTEIN"/>
    <property type="match status" value="1"/>
</dbReference>
<keyword evidence="5 14" id="KW-0812">Transmembrane</keyword>
<dbReference type="Gene3D" id="1.10.510.10">
    <property type="entry name" value="Transferase(Phosphotransferase) domain 1"/>
    <property type="match status" value="1"/>
</dbReference>
<evidence type="ECO:0000256" key="14">
    <source>
        <dbReference type="SAM" id="Phobius"/>
    </source>
</evidence>
<feature type="transmembrane region" description="Helical" evidence="14">
    <location>
        <begin position="667"/>
        <end position="692"/>
    </location>
</feature>
<dbReference type="Gene3D" id="3.80.10.10">
    <property type="entry name" value="Ribonuclease Inhibitor"/>
    <property type="match status" value="4"/>
</dbReference>
<feature type="chain" id="PRO_5046973137" description="Protein kinase domain-containing protein" evidence="15">
    <location>
        <begin position="27"/>
        <end position="1024"/>
    </location>
</feature>
<accession>A0ABQ9LA02</accession>
<evidence type="ECO:0000313" key="18">
    <source>
        <dbReference type="Proteomes" id="UP001174677"/>
    </source>
</evidence>
<keyword evidence="9" id="KW-0418">Kinase</keyword>
<evidence type="ECO:0000256" key="12">
    <source>
        <dbReference type="ARBA" id="ARBA00023136"/>
    </source>
</evidence>
<organism evidence="17 18">
    <name type="scientific">Hevea brasiliensis</name>
    <name type="common">Para rubber tree</name>
    <name type="synonym">Siphonia brasiliensis</name>
    <dbReference type="NCBI Taxonomy" id="3981"/>
    <lineage>
        <taxon>Eukaryota</taxon>
        <taxon>Viridiplantae</taxon>
        <taxon>Streptophyta</taxon>
        <taxon>Embryophyta</taxon>
        <taxon>Tracheophyta</taxon>
        <taxon>Spermatophyta</taxon>
        <taxon>Magnoliopsida</taxon>
        <taxon>eudicotyledons</taxon>
        <taxon>Gunneridae</taxon>
        <taxon>Pentapetalae</taxon>
        <taxon>rosids</taxon>
        <taxon>fabids</taxon>
        <taxon>Malpighiales</taxon>
        <taxon>Euphorbiaceae</taxon>
        <taxon>Crotonoideae</taxon>
        <taxon>Micrandreae</taxon>
        <taxon>Hevea</taxon>
    </lineage>
</organism>
<keyword evidence="8 13" id="KW-0547">Nucleotide-binding</keyword>
<comment type="caution">
    <text evidence="17">The sequence shown here is derived from an EMBL/GenBank/DDBJ whole genome shotgun (WGS) entry which is preliminary data.</text>
</comment>
<evidence type="ECO:0000256" key="4">
    <source>
        <dbReference type="ARBA" id="ARBA00022679"/>
    </source>
</evidence>
<comment type="similarity">
    <text evidence="2">Belongs to the protein kinase superfamily. Ser/Thr protein kinase family.</text>
</comment>
<dbReference type="Proteomes" id="UP001174677">
    <property type="component" value="Chromosome 14"/>
</dbReference>
<keyword evidence="4" id="KW-0808">Transferase</keyword>
<evidence type="ECO:0000256" key="9">
    <source>
        <dbReference type="ARBA" id="ARBA00022777"/>
    </source>
</evidence>
<evidence type="ECO:0000256" key="3">
    <source>
        <dbReference type="ARBA" id="ARBA00022614"/>
    </source>
</evidence>
<evidence type="ECO:0000256" key="13">
    <source>
        <dbReference type="PROSITE-ProRule" id="PRU10141"/>
    </source>
</evidence>
<gene>
    <name evidence="17" type="ORF">P3X46_025720</name>
</gene>
<dbReference type="PROSITE" id="PS50011">
    <property type="entry name" value="PROTEIN_KINASE_DOM"/>
    <property type="match status" value="1"/>
</dbReference>
<dbReference type="InterPro" id="IPR032675">
    <property type="entry name" value="LRR_dom_sf"/>
</dbReference>
<evidence type="ECO:0000256" key="11">
    <source>
        <dbReference type="ARBA" id="ARBA00022989"/>
    </source>
</evidence>
<dbReference type="CDD" id="cd14066">
    <property type="entry name" value="STKc_IRAK"/>
    <property type="match status" value="1"/>
</dbReference>
<keyword evidence="12 14" id="KW-0472">Membrane</keyword>
<dbReference type="Pfam" id="PF00069">
    <property type="entry name" value="Pkinase"/>
    <property type="match status" value="1"/>
</dbReference>
<evidence type="ECO:0000256" key="1">
    <source>
        <dbReference type="ARBA" id="ARBA00004370"/>
    </source>
</evidence>
<dbReference type="Pfam" id="PF00560">
    <property type="entry name" value="LRR_1"/>
    <property type="match status" value="4"/>
</dbReference>
<evidence type="ECO:0000256" key="6">
    <source>
        <dbReference type="ARBA" id="ARBA00022729"/>
    </source>
</evidence>
<dbReference type="Gene3D" id="3.30.200.20">
    <property type="entry name" value="Phosphorylase Kinase, domain 1"/>
    <property type="match status" value="1"/>
</dbReference>
<keyword evidence="6 15" id="KW-0732">Signal</keyword>
<evidence type="ECO:0000256" key="8">
    <source>
        <dbReference type="ARBA" id="ARBA00022741"/>
    </source>
</evidence>
<protein>
    <recommendedName>
        <fullName evidence="16">Protein kinase domain-containing protein</fullName>
    </recommendedName>
</protein>
<evidence type="ECO:0000256" key="15">
    <source>
        <dbReference type="SAM" id="SignalP"/>
    </source>
</evidence>
<dbReference type="PANTHER" id="PTHR27008:SF596">
    <property type="entry name" value="OS02G0215500 PROTEIN"/>
    <property type="match status" value="1"/>
</dbReference>
<sequence>MMNLLPSFLFQIMILSLITLFQGGLQLNISSPFLLAAATTITTKDIGNGNATDYEALLSFKSKITHDPHGSLSSWNSSLHFCNWVGVTCGRRHRRVTSINLISKDLVGSLSPYLGNLSFLRAIRLYNNTLQGEILPELGRLFRLRALVLANNSLEGQIPANLSRCTNLAYISVGNNKLRGKIPTELGSLSKLRFIQLYENNLQGEIPESIGNLSSLEMLSAGVNFLEGNIPDAIGRLKSLTYLAFTENRLSGIVPQSLYNLSSLTILAVSENQLHGSLPSNLGLSFPQLEELSVAKNLFSGSIPVSLPNASELQFLYMSFNNFAGKIPHSLGSLNRLLFLGLESNNLGFGGADEIDFLGALANFSMLENLALNNNRLGGSLPLAVGNFSTQITYFGVGENLISGIIPADIGNLVNLTELELGGNQFTGTIPNSIGKLKKLQGLSIYSNRLSGNIPSSLGNLSWLSELYLHDNQLQGTIPSSLQYCKNLLKLYLFQNNLSGSITQEVFNLSSLSISLNLAHNQFTGSLPSVVGNLKGLGELDVSWNEFSGELPASLGSCTSLEKLYMEHNFFQGSLPSSFSSLKGVQYLDLSCNNLSGLIPGYLETVPFLYLNLSSNNFEGEVPKKGIFTNRSAVSVADNYRLCGGIPELKLPICPNKEAKKRNLSSLHLFAILISCVLLGVIITSSFLFSWFKKRREQISGTSLKEPFAQVSYEKLLRATDGFSVSNLIGVGSFGAVYRGSLDEDGMLTAIKVLNLQRRGASRSFTAECEVLRNIRHRNLVRIITSCSSIDFQGNDFKALVYEYMPNGSLEKWLHPVQEAYVQNNLSLLRRINIAIDVAYALDYLHHHCHQPIIHCDIKPSNVLLDNDMTAHVGDFGLARILPELTKPNQSSSIGIKGTIGYAAPEYGLGREVSIEGDIYSYGILVLEMMTGKRPTNNMFENGFNLNKFARQSLPDNIMEVIDPMLLRDDANITTKIQCLLSMVEIGVACSMESPRDRMDMSKVVNELHKIRDVLQETTAKLHN</sequence>
<dbReference type="InterPro" id="IPR011009">
    <property type="entry name" value="Kinase-like_dom_sf"/>
</dbReference>
<dbReference type="InterPro" id="IPR003591">
    <property type="entry name" value="Leu-rich_rpt_typical-subtyp"/>
</dbReference>
<comment type="subcellular location">
    <subcellularLocation>
        <location evidence="1">Membrane</location>
    </subcellularLocation>
</comment>
<dbReference type="SMART" id="SM00220">
    <property type="entry name" value="S_TKc"/>
    <property type="match status" value="1"/>
</dbReference>